<dbReference type="PANTHER" id="PTHR11136:SF0">
    <property type="entry name" value="DIHYDROFOLATE SYNTHETASE-RELATED"/>
    <property type="match status" value="1"/>
</dbReference>
<keyword evidence="9" id="KW-0479">Metal-binding</keyword>
<comment type="similarity">
    <text evidence="4 21">Belongs to the folylpolyglutamate synthase family.</text>
</comment>
<protein>
    <recommendedName>
        <fullName evidence="7">Dihydrofolate synthase/folylpolyglutamate synthase</fullName>
        <ecNumber evidence="5">6.3.2.12</ecNumber>
        <ecNumber evidence="6">6.3.2.17</ecNumber>
    </recommendedName>
    <alternativeName>
        <fullName evidence="16">Folylpoly-gamma-glutamate synthetase-dihydrofolate synthetase</fullName>
    </alternativeName>
    <alternativeName>
        <fullName evidence="14">Folylpolyglutamate synthetase</fullName>
    </alternativeName>
    <alternativeName>
        <fullName evidence="15">Tetrahydrofolylpolyglutamate synthase</fullName>
    </alternativeName>
</protein>
<dbReference type="GO" id="GO:0046872">
    <property type="term" value="F:metal ion binding"/>
    <property type="evidence" value="ECO:0007669"/>
    <property type="project" value="UniProtKB-KW"/>
</dbReference>
<evidence type="ECO:0000256" key="12">
    <source>
        <dbReference type="ARBA" id="ARBA00022842"/>
    </source>
</evidence>
<evidence type="ECO:0000256" key="9">
    <source>
        <dbReference type="ARBA" id="ARBA00022723"/>
    </source>
</evidence>
<dbReference type="Gene3D" id="3.90.190.20">
    <property type="entry name" value="Mur ligase, C-terminal domain"/>
    <property type="match status" value="1"/>
</dbReference>
<dbReference type="GO" id="GO:0005524">
    <property type="term" value="F:ATP binding"/>
    <property type="evidence" value="ECO:0007669"/>
    <property type="project" value="UniProtKB-KW"/>
</dbReference>
<comment type="catalytic activity">
    <reaction evidence="18">
        <text>10-formyltetrahydrofolyl-(gamma-L-Glu)(n) + L-glutamate + ATP = 10-formyltetrahydrofolyl-(gamma-L-Glu)(n+1) + ADP + phosphate + H(+)</text>
        <dbReference type="Rhea" id="RHEA:51904"/>
        <dbReference type="Rhea" id="RHEA-COMP:13088"/>
        <dbReference type="Rhea" id="RHEA-COMP:14300"/>
        <dbReference type="ChEBI" id="CHEBI:15378"/>
        <dbReference type="ChEBI" id="CHEBI:29985"/>
        <dbReference type="ChEBI" id="CHEBI:30616"/>
        <dbReference type="ChEBI" id="CHEBI:43474"/>
        <dbReference type="ChEBI" id="CHEBI:134413"/>
        <dbReference type="ChEBI" id="CHEBI:456216"/>
        <dbReference type="EC" id="6.3.2.17"/>
    </reaction>
</comment>
<keyword evidence="24" id="KW-1185">Reference proteome</keyword>
<evidence type="ECO:0000313" key="24">
    <source>
        <dbReference type="Proteomes" id="UP001161389"/>
    </source>
</evidence>
<dbReference type="SUPFAM" id="SSF53623">
    <property type="entry name" value="MurD-like peptide ligases, catalytic domain"/>
    <property type="match status" value="1"/>
</dbReference>
<evidence type="ECO:0000256" key="21">
    <source>
        <dbReference type="PIRNR" id="PIRNR001563"/>
    </source>
</evidence>
<evidence type="ECO:0000313" key="23">
    <source>
        <dbReference type="EMBL" id="GLQ30932.1"/>
    </source>
</evidence>
<comment type="catalytic activity">
    <reaction evidence="20">
        <text>7,8-dihydropteroate + L-glutamate + ATP = 7,8-dihydrofolate + ADP + phosphate + H(+)</text>
        <dbReference type="Rhea" id="RHEA:23584"/>
        <dbReference type="ChEBI" id="CHEBI:15378"/>
        <dbReference type="ChEBI" id="CHEBI:17839"/>
        <dbReference type="ChEBI" id="CHEBI:29985"/>
        <dbReference type="ChEBI" id="CHEBI:30616"/>
        <dbReference type="ChEBI" id="CHEBI:43474"/>
        <dbReference type="ChEBI" id="CHEBI:57451"/>
        <dbReference type="ChEBI" id="CHEBI:456216"/>
        <dbReference type="EC" id="6.3.2.12"/>
    </reaction>
</comment>
<dbReference type="Pfam" id="PF02875">
    <property type="entry name" value="Mur_ligase_C"/>
    <property type="match status" value="1"/>
</dbReference>
<dbReference type="RefSeq" id="WP_284380366.1">
    <property type="nucleotide sequence ID" value="NZ_BSNM01000011.1"/>
</dbReference>
<accession>A0AA37SA63</accession>
<dbReference type="InterPro" id="IPR001645">
    <property type="entry name" value="Folylpolyglutamate_synth"/>
</dbReference>
<evidence type="ECO:0000256" key="20">
    <source>
        <dbReference type="ARBA" id="ARBA00049161"/>
    </source>
</evidence>
<dbReference type="InterPro" id="IPR036615">
    <property type="entry name" value="Mur_ligase_C_dom_sf"/>
</dbReference>
<dbReference type="EC" id="6.3.2.12" evidence="5"/>
<dbReference type="EMBL" id="BSNM01000011">
    <property type="protein sequence ID" value="GLQ30932.1"/>
    <property type="molecule type" value="Genomic_DNA"/>
</dbReference>
<name>A0AA37SA63_9GAMM</name>
<dbReference type="GO" id="GO:0004326">
    <property type="term" value="F:tetrahydrofolylpolyglutamate synthase activity"/>
    <property type="evidence" value="ECO:0007669"/>
    <property type="project" value="UniProtKB-EC"/>
</dbReference>
<evidence type="ECO:0000256" key="5">
    <source>
        <dbReference type="ARBA" id="ARBA00013023"/>
    </source>
</evidence>
<dbReference type="SUPFAM" id="SSF53244">
    <property type="entry name" value="MurD-like peptide ligases, peptide-binding domain"/>
    <property type="match status" value="1"/>
</dbReference>
<sequence length="423" mass="46692">MIQRTSLNEWLSYLESMHPTEIDLGLDRIKQVAVHLHLDSIAKQVITVAGTNGKGTSCAFLEAYSQRLKKRVGLYTSPHLIRFNERVRINGQEASDQELISAFERVEEARGEVSLTYFEFTTLAAFVLFKDADLDVALLEIGLGGRLDAVNIIDPDLALVTSISVDHEAWLGSDIETIGREKAGIYRSETPAVYGAEGGPLSVAEYATSIGARFYQAGTDYQVVPSADEWCWANKSSELLNGASLTHIKFPAFSVQNVATCICGLASLGWPLDTQDVNWAIEHAVIRGRMETFNHQGVSGWLDVAHNPDAAKYLARQLQSKVNSDHRTVAIFGSMADKDIEGVIEELKASFDAWLCINLPLDRALSSEALAQIVDKKGLSAQHFTDFESAFAEFKSSYDLHTDKLVVLGSFFTVAEAILYYER</sequence>
<comment type="caution">
    <text evidence="23">The sequence shown here is derived from an EMBL/GenBank/DDBJ whole genome shotgun (WGS) entry which is preliminary data.</text>
</comment>
<reference evidence="23" key="1">
    <citation type="journal article" date="2014" name="Int. J. Syst. Evol. Microbiol.">
        <title>Complete genome sequence of Corynebacterium casei LMG S-19264T (=DSM 44701T), isolated from a smear-ripened cheese.</title>
        <authorList>
            <consortium name="US DOE Joint Genome Institute (JGI-PGF)"/>
            <person name="Walter F."/>
            <person name="Albersmeier A."/>
            <person name="Kalinowski J."/>
            <person name="Ruckert C."/>
        </authorList>
    </citation>
    <scope>NUCLEOTIDE SEQUENCE</scope>
    <source>
        <strain evidence="23">NBRC 110071</strain>
    </source>
</reference>
<evidence type="ECO:0000256" key="18">
    <source>
        <dbReference type="ARBA" id="ARBA00047808"/>
    </source>
</evidence>
<keyword evidence="8 21" id="KW-0436">Ligase</keyword>
<evidence type="ECO:0000256" key="14">
    <source>
        <dbReference type="ARBA" id="ARBA00030048"/>
    </source>
</evidence>
<dbReference type="EC" id="6.3.2.17" evidence="6"/>
<dbReference type="GO" id="GO:0046656">
    <property type="term" value="P:folic acid biosynthetic process"/>
    <property type="evidence" value="ECO:0007669"/>
    <property type="project" value="UniProtKB-KW"/>
</dbReference>
<evidence type="ECO:0000256" key="10">
    <source>
        <dbReference type="ARBA" id="ARBA00022741"/>
    </source>
</evidence>
<reference evidence="23" key="2">
    <citation type="submission" date="2023-01" db="EMBL/GenBank/DDBJ databases">
        <title>Draft genome sequence of Litoribrevibacter albus strain NBRC 110071.</title>
        <authorList>
            <person name="Sun Q."/>
            <person name="Mori K."/>
        </authorList>
    </citation>
    <scope>NUCLEOTIDE SEQUENCE</scope>
    <source>
        <strain evidence="23">NBRC 110071</strain>
    </source>
</reference>
<dbReference type="PIRSF" id="PIRSF001563">
    <property type="entry name" value="Folylpolyglu_synth"/>
    <property type="match status" value="1"/>
</dbReference>
<dbReference type="InterPro" id="IPR036565">
    <property type="entry name" value="Mur-like_cat_sf"/>
</dbReference>
<evidence type="ECO:0000256" key="4">
    <source>
        <dbReference type="ARBA" id="ARBA00008276"/>
    </source>
</evidence>
<comment type="catalytic activity">
    <reaction evidence="17">
        <text>(6S)-5,6,7,8-tetrahydrofolyl-(gamma-L-Glu)(n) + L-glutamate + ATP = (6S)-5,6,7,8-tetrahydrofolyl-(gamma-L-Glu)(n+1) + ADP + phosphate + H(+)</text>
        <dbReference type="Rhea" id="RHEA:10580"/>
        <dbReference type="Rhea" id="RHEA-COMP:14738"/>
        <dbReference type="Rhea" id="RHEA-COMP:14740"/>
        <dbReference type="ChEBI" id="CHEBI:15378"/>
        <dbReference type="ChEBI" id="CHEBI:29985"/>
        <dbReference type="ChEBI" id="CHEBI:30616"/>
        <dbReference type="ChEBI" id="CHEBI:43474"/>
        <dbReference type="ChEBI" id="CHEBI:141005"/>
        <dbReference type="ChEBI" id="CHEBI:456216"/>
        <dbReference type="EC" id="6.3.2.17"/>
    </reaction>
</comment>
<evidence type="ECO:0000256" key="16">
    <source>
        <dbReference type="ARBA" id="ARBA00032510"/>
    </source>
</evidence>
<keyword evidence="10 21" id="KW-0547">Nucleotide-binding</keyword>
<keyword evidence="12" id="KW-0460">Magnesium</keyword>
<evidence type="ECO:0000256" key="6">
    <source>
        <dbReference type="ARBA" id="ARBA00013025"/>
    </source>
</evidence>
<evidence type="ECO:0000256" key="15">
    <source>
        <dbReference type="ARBA" id="ARBA00030592"/>
    </source>
</evidence>
<proteinExistence type="inferred from homology"/>
<evidence type="ECO:0000256" key="7">
    <source>
        <dbReference type="ARBA" id="ARBA00019357"/>
    </source>
</evidence>
<keyword evidence="13" id="KW-0289">Folate biosynthesis</keyword>
<evidence type="ECO:0000256" key="19">
    <source>
        <dbReference type="ARBA" id="ARBA00049035"/>
    </source>
</evidence>
<evidence type="ECO:0000256" key="8">
    <source>
        <dbReference type="ARBA" id="ARBA00022598"/>
    </source>
</evidence>
<dbReference type="GO" id="GO:0005737">
    <property type="term" value="C:cytoplasm"/>
    <property type="evidence" value="ECO:0007669"/>
    <property type="project" value="TreeGrafter"/>
</dbReference>
<gene>
    <name evidence="23" type="primary">folC</name>
    <name evidence="23" type="ORF">GCM10007876_14110</name>
</gene>
<comment type="pathway">
    <text evidence="3">Cofactor biosynthesis; tetrahydrofolylpolyglutamate biosynthesis.</text>
</comment>
<dbReference type="NCBIfam" id="NF008101">
    <property type="entry name" value="PRK10846.1"/>
    <property type="match status" value="1"/>
</dbReference>
<evidence type="ECO:0000256" key="13">
    <source>
        <dbReference type="ARBA" id="ARBA00022909"/>
    </source>
</evidence>
<organism evidence="23 24">
    <name type="scientific">Litoribrevibacter albus</name>
    <dbReference type="NCBI Taxonomy" id="1473156"/>
    <lineage>
        <taxon>Bacteria</taxon>
        <taxon>Pseudomonadati</taxon>
        <taxon>Pseudomonadota</taxon>
        <taxon>Gammaproteobacteria</taxon>
        <taxon>Oceanospirillales</taxon>
        <taxon>Oceanospirillaceae</taxon>
        <taxon>Litoribrevibacter</taxon>
    </lineage>
</organism>
<comment type="catalytic activity">
    <reaction evidence="19">
        <text>(6R)-5,10-methylenetetrahydrofolyl-(gamma-L-Glu)(n) + L-glutamate + ATP = (6R)-5,10-methylenetetrahydrofolyl-(gamma-L-Glu)(n+1) + ADP + phosphate + H(+)</text>
        <dbReference type="Rhea" id="RHEA:51912"/>
        <dbReference type="Rhea" id="RHEA-COMP:13257"/>
        <dbReference type="Rhea" id="RHEA-COMP:13258"/>
        <dbReference type="ChEBI" id="CHEBI:15378"/>
        <dbReference type="ChEBI" id="CHEBI:29985"/>
        <dbReference type="ChEBI" id="CHEBI:30616"/>
        <dbReference type="ChEBI" id="CHEBI:43474"/>
        <dbReference type="ChEBI" id="CHEBI:136572"/>
        <dbReference type="ChEBI" id="CHEBI:456216"/>
        <dbReference type="EC" id="6.3.2.17"/>
    </reaction>
</comment>
<keyword evidence="11 21" id="KW-0067">ATP-binding</keyword>
<evidence type="ECO:0000256" key="2">
    <source>
        <dbReference type="ARBA" id="ARBA00004799"/>
    </source>
</evidence>
<evidence type="ECO:0000256" key="17">
    <source>
        <dbReference type="ARBA" id="ARBA00047493"/>
    </source>
</evidence>
<comment type="function">
    <text evidence="1">Functions in two distinct reactions of the de novo folate biosynthetic pathway. Catalyzes the addition of a glutamate residue to dihydropteroate (7,8-dihydropteroate or H2Pte) to form dihydrofolate (7,8-dihydrofolate monoglutamate or H2Pte-Glu). Also catalyzes successive additions of L-glutamate to tetrahydrofolate or 10-formyltetrahydrofolate or 5,10-methylenetetrahydrofolate, leading to folylpolyglutamate derivatives.</text>
</comment>
<dbReference type="NCBIfam" id="TIGR01499">
    <property type="entry name" value="folC"/>
    <property type="match status" value="1"/>
</dbReference>
<dbReference type="InterPro" id="IPR004101">
    <property type="entry name" value="Mur_ligase_C"/>
</dbReference>
<comment type="pathway">
    <text evidence="2">Cofactor biosynthesis; tetrahydrofolate biosynthesis; 7,8-dihydrofolate from 2-amino-4-hydroxy-6-hydroxymethyl-7,8-dihydropteridine diphosphate and 4-aminobenzoate: step 2/2.</text>
</comment>
<evidence type="ECO:0000256" key="3">
    <source>
        <dbReference type="ARBA" id="ARBA00005150"/>
    </source>
</evidence>
<evidence type="ECO:0000256" key="1">
    <source>
        <dbReference type="ARBA" id="ARBA00002714"/>
    </source>
</evidence>
<feature type="domain" description="Mur ligase C-terminal" evidence="22">
    <location>
        <begin position="288"/>
        <end position="410"/>
    </location>
</feature>
<evidence type="ECO:0000256" key="11">
    <source>
        <dbReference type="ARBA" id="ARBA00022840"/>
    </source>
</evidence>
<dbReference type="GO" id="GO:0008841">
    <property type="term" value="F:dihydrofolate synthase activity"/>
    <property type="evidence" value="ECO:0007669"/>
    <property type="project" value="UniProtKB-EC"/>
</dbReference>
<dbReference type="Proteomes" id="UP001161389">
    <property type="component" value="Unassembled WGS sequence"/>
</dbReference>
<dbReference type="PANTHER" id="PTHR11136">
    <property type="entry name" value="FOLYLPOLYGLUTAMATE SYNTHASE-RELATED"/>
    <property type="match status" value="1"/>
</dbReference>
<dbReference type="Gene3D" id="3.40.1190.10">
    <property type="entry name" value="Mur-like, catalytic domain"/>
    <property type="match status" value="1"/>
</dbReference>
<evidence type="ECO:0000259" key="22">
    <source>
        <dbReference type="Pfam" id="PF02875"/>
    </source>
</evidence>
<dbReference type="AlphaFoldDB" id="A0AA37SA63"/>